<protein>
    <submittedName>
        <fullName evidence="10">Multisubunit sodium/proton antiporter, MrpD subunit</fullName>
    </submittedName>
</protein>
<keyword evidence="5 8" id="KW-1133">Transmembrane helix</keyword>
<dbReference type="GO" id="GO:0042773">
    <property type="term" value="P:ATP synthesis coupled electron transport"/>
    <property type="evidence" value="ECO:0007669"/>
    <property type="project" value="InterPro"/>
</dbReference>
<dbReference type="InterPro" id="IPR003918">
    <property type="entry name" value="NADH_UbQ_OxRdtase"/>
</dbReference>
<keyword evidence="4 7" id="KW-0812">Transmembrane</keyword>
<dbReference type="RefSeq" id="WP_085549169.1">
    <property type="nucleotide sequence ID" value="NZ_FXAR01000003.1"/>
</dbReference>
<feature type="transmembrane region" description="Helical" evidence="8">
    <location>
        <begin position="192"/>
        <end position="210"/>
    </location>
</feature>
<comment type="subcellular location">
    <subcellularLocation>
        <location evidence="1">Cell membrane</location>
        <topology evidence="1">Multi-pass membrane protein</topology>
    </subcellularLocation>
    <subcellularLocation>
        <location evidence="7">Membrane</location>
        <topology evidence="7">Multi-pass membrane protein</topology>
    </subcellularLocation>
</comment>
<dbReference type="OrthoDB" id="9811798at2"/>
<evidence type="ECO:0000256" key="4">
    <source>
        <dbReference type="ARBA" id="ARBA00022692"/>
    </source>
</evidence>
<evidence type="ECO:0000256" key="6">
    <source>
        <dbReference type="ARBA" id="ARBA00023136"/>
    </source>
</evidence>
<evidence type="ECO:0000256" key="5">
    <source>
        <dbReference type="ARBA" id="ARBA00022989"/>
    </source>
</evidence>
<accession>A0A1X7IX39</accession>
<evidence type="ECO:0000259" key="9">
    <source>
        <dbReference type="Pfam" id="PF00361"/>
    </source>
</evidence>
<organism evidence="10 11">
    <name type="scientific">Corynebacterium pollutisoli</name>
    <dbReference type="NCBI Taxonomy" id="1610489"/>
    <lineage>
        <taxon>Bacteria</taxon>
        <taxon>Bacillati</taxon>
        <taxon>Actinomycetota</taxon>
        <taxon>Actinomycetes</taxon>
        <taxon>Mycobacteriales</taxon>
        <taxon>Corynebacteriaceae</taxon>
        <taxon>Corynebacterium</taxon>
    </lineage>
</organism>
<feature type="transmembrane region" description="Helical" evidence="8">
    <location>
        <begin position="291"/>
        <end position="310"/>
    </location>
</feature>
<feature type="transmembrane region" description="Helical" evidence="8">
    <location>
        <begin position="316"/>
        <end position="344"/>
    </location>
</feature>
<keyword evidence="11" id="KW-1185">Reference proteome</keyword>
<feature type="transmembrane region" description="Helical" evidence="8">
    <location>
        <begin position="441"/>
        <end position="467"/>
    </location>
</feature>
<feature type="transmembrane region" description="Helical" evidence="8">
    <location>
        <begin position="124"/>
        <end position="143"/>
    </location>
</feature>
<feature type="domain" description="NADH:quinone oxidoreductase/Mrp antiporter transmembrane" evidence="9">
    <location>
        <begin position="117"/>
        <end position="415"/>
    </location>
</feature>
<evidence type="ECO:0000256" key="1">
    <source>
        <dbReference type="ARBA" id="ARBA00004651"/>
    </source>
</evidence>
<keyword evidence="6 8" id="KW-0472">Membrane</keyword>
<dbReference type="PANTHER" id="PTHR42703:SF1">
    <property type="entry name" value="NA(+)_H(+) ANTIPORTER SUBUNIT D1"/>
    <property type="match status" value="1"/>
</dbReference>
<dbReference type="STRING" id="1610489.SAMN06295981_1018"/>
<dbReference type="Proteomes" id="UP000193309">
    <property type="component" value="Unassembled WGS sequence"/>
</dbReference>
<feature type="transmembrane region" description="Helical" evidence="8">
    <location>
        <begin position="6"/>
        <end position="24"/>
    </location>
</feature>
<proteinExistence type="inferred from homology"/>
<dbReference type="GO" id="GO:0005886">
    <property type="term" value="C:plasma membrane"/>
    <property type="evidence" value="ECO:0007669"/>
    <property type="project" value="UniProtKB-SubCell"/>
</dbReference>
<sequence length="477" mass="49058">MTLAQFCLGGLVLVPLLAAALAVYPRLGRAVGLGVAVIVPVLLAPVLIDATRAPVELTLGGYDVPLGIALRADGLSVLFLLLTAVVGGLVTLAARKERGFWPLWLGCWAGLNAVFLAGDLFNTYVGLEVVGLTAVGLVALGGAEARVAALRYLFVAVVGSLLFLLSVGLLVAVTGTLDIRQVGERAAAHPEVLSVALILASVGLGMKLALAPMHGWLIPAHAAAPSPVSPLLSALVIKAAFFVLLRLWLWVATPELVAELAVVTWVLAGAGVLAIVVGSVMALRQTHMKPLVAYSTVAQVGYFFLFFPLIPDADAIPGALAGTLGLALGHGIAKAALFLAAGYLKELYGTDEIARLHGVGRDHPGLILAMGLAAVGLAGMPLSLSFSGKWLLSTAAVSNGHYWLLGVVVLATLLSAAYLLKMMGPLLIEEDTDGEVAQRTSLPAVALAPPLALGTVTLLAGFGGVWLTGLLEVGAPW</sequence>
<evidence type="ECO:0000256" key="3">
    <source>
        <dbReference type="ARBA" id="ARBA00022475"/>
    </source>
</evidence>
<feature type="transmembrane region" description="Helical" evidence="8">
    <location>
        <begin position="231"/>
        <end position="250"/>
    </location>
</feature>
<evidence type="ECO:0000313" key="11">
    <source>
        <dbReference type="Proteomes" id="UP000193309"/>
    </source>
</evidence>
<feature type="transmembrane region" description="Helical" evidence="8">
    <location>
        <begin position="365"/>
        <end position="382"/>
    </location>
</feature>
<dbReference type="PRINTS" id="PR01437">
    <property type="entry name" value="NUOXDRDTASE4"/>
</dbReference>
<feature type="transmembrane region" description="Helical" evidence="8">
    <location>
        <begin position="31"/>
        <end position="48"/>
    </location>
</feature>
<name>A0A1X7IX39_9CORY</name>
<feature type="transmembrane region" description="Helical" evidence="8">
    <location>
        <begin position="402"/>
        <end position="420"/>
    </location>
</feature>
<evidence type="ECO:0000256" key="7">
    <source>
        <dbReference type="RuleBase" id="RU000320"/>
    </source>
</evidence>
<dbReference type="EMBL" id="FXAR01000003">
    <property type="protein sequence ID" value="SMG19662.1"/>
    <property type="molecule type" value="Genomic_DNA"/>
</dbReference>
<feature type="transmembrane region" description="Helical" evidence="8">
    <location>
        <begin position="68"/>
        <end position="93"/>
    </location>
</feature>
<keyword evidence="3" id="KW-1003">Cell membrane</keyword>
<reference evidence="11" key="1">
    <citation type="submission" date="2017-04" db="EMBL/GenBank/DDBJ databases">
        <authorList>
            <person name="Varghese N."/>
            <person name="Submissions S."/>
        </authorList>
    </citation>
    <scope>NUCLEOTIDE SEQUENCE [LARGE SCALE GENOMIC DNA]</scope>
    <source>
        <strain evidence="11">VDS</strain>
    </source>
</reference>
<dbReference type="InterPro" id="IPR001750">
    <property type="entry name" value="ND/Mrp_TM"/>
</dbReference>
<evidence type="ECO:0000256" key="8">
    <source>
        <dbReference type="SAM" id="Phobius"/>
    </source>
</evidence>
<evidence type="ECO:0000256" key="2">
    <source>
        <dbReference type="ARBA" id="ARBA00005346"/>
    </source>
</evidence>
<feature type="transmembrane region" description="Helical" evidence="8">
    <location>
        <begin position="150"/>
        <end position="172"/>
    </location>
</feature>
<evidence type="ECO:0000313" key="10">
    <source>
        <dbReference type="EMBL" id="SMG19662.1"/>
    </source>
</evidence>
<feature type="transmembrane region" description="Helical" evidence="8">
    <location>
        <begin position="262"/>
        <end position="284"/>
    </location>
</feature>
<feature type="transmembrane region" description="Helical" evidence="8">
    <location>
        <begin position="100"/>
        <end position="118"/>
    </location>
</feature>
<dbReference type="Pfam" id="PF00361">
    <property type="entry name" value="Proton_antipo_M"/>
    <property type="match status" value="1"/>
</dbReference>
<dbReference type="PANTHER" id="PTHR42703">
    <property type="entry name" value="NADH DEHYDROGENASE"/>
    <property type="match status" value="1"/>
</dbReference>
<comment type="similarity">
    <text evidence="2">Belongs to the CPA3 antiporters (TC 2.A.63) subunit D family.</text>
</comment>
<dbReference type="AlphaFoldDB" id="A0A1X7IX39"/>
<dbReference type="GO" id="GO:0008137">
    <property type="term" value="F:NADH dehydrogenase (ubiquinone) activity"/>
    <property type="evidence" value="ECO:0007669"/>
    <property type="project" value="InterPro"/>
</dbReference>
<dbReference type="InterPro" id="IPR050586">
    <property type="entry name" value="CPA3_Na-H_Antiporter_D"/>
</dbReference>
<gene>
    <name evidence="10" type="ORF">SAMN06295981_1018</name>
</gene>